<dbReference type="STRING" id="1965070.A0A443R2U5"/>
<comment type="caution">
    <text evidence="14">The sequence shown here is derived from an EMBL/GenBank/DDBJ whole genome shotgun (WGS) entry which is preliminary data.</text>
</comment>
<dbReference type="GO" id="GO:0007018">
    <property type="term" value="P:microtubule-based movement"/>
    <property type="evidence" value="ECO:0007669"/>
    <property type="project" value="InterPro"/>
</dbReference>
<dbReference type="GO" id="GO:0005868">
    <property type="term" value="C:cytoplasmic dynein complex"/>
    <property type="evidence" value="ECO:0007669"/>
    <property type="project" value="UniProtKB-UniRule"/>
</dbReference>
<accession>A0A443R2U5</accession>
<comment type="subcellular location">
    <subcellularLocation>
        <location evidence="1 11">Cytoplasm</location>
        <location evidence="1 11">Cytoskeleton</location>
    </subcellularLocation>
</comment>
<evidence type="ECO:0000256" key="5">
    <source>
        <dbReference type="ARBA" id="ARBA00022701"/>
    </source>
</evidence>
<sequence length="471" mass="52461">MNNGECSEEEHVWLTILQQVQSCSSNKLPSNKALLVIGENETGKTSLIAKIQGNDDPKKGSGLEYHHLLVRDEYRDEQTRLGVWVLDGDLYHQNLLKFALNEASFPNTTVLLIASMTNPWDILDSLEKWANILEEHIERLKMKPEKLNHFKQLVMKRYLDYISPGDEIEGLVTSPVKSRSESISDNLVESSNSTHTNCNADTLGENVLTHNLGLDIVVVITKTDYMSTLEKEYDYKEEAFDFIQQAVRKFCLKYGASLFYVSAKVNKNCDLLYKYLVHRIYGLPFKTPALVVEKDAVFIPAGWDSEKKIAILYENIQSCSPDDNYNDIIAKPVSKRPLQKDIEITSEDDQVFLLKMQAQLNQNVPSVGVTNQTPTIRTSPAIQKPLDRRSMGTSPVSGVPIDGPKNSPAGEGVLQNFFNSLLNRKSGAGSGGSPRHGSERDTRSIAEELHRMTGGTGIATTGTPTANANNK</sequence>
<evidence type="ECO:0000256" key="1">
    <source>
        <dbReference type="ARBA" id="ARBA00004245"/>
    </source>
</evidence>
<keyword evidence="15" id="KW-1185">Reference proteome</keyword>
<keyword evidence="9 11" id="KW-0505">Motor protein</keyword>
<protein>
    <recommendedName>
        <fullName evidence="11">Dynein light intermediate chain</fullName>
    </recommendedName>
</protein>
<dbReference type="InterPro" id="IPR027417">
    <property type="entry name" value="P-loop_NTPase"/>
</dbReference>
<evidence type="ECO:0000256" key="3">
    <source>
        <dbReference type="ARBA" id="ARBA00022448"/>
    </source>
</evidence>
<evidence type="ECO:0000256" key="9">
    <source>
        <dbReference type="ARBA" id="ARBA00023175"/>
    </source>
</evidence>
<keyword evidence="3 11" id="KW-0813">Transport</keyword>
<dbReference type="Proteomes" id="UP000285301">
    <property type="component" value="Unassembled WGS sequence"/>
</dbReference>
<dbReference type="EMBL" id="NCKU01002444">
    <property type="protein sequence ID" value="RWS09577.1"/>
    <property type="molecule type" value="Genomic_DNA"/>
</dbReference>
<dbReference type="Gene3D" id="3.40.50.300">
    <property type="entry name" value="P-loop containing nucleotide triphosphate hydrolases"/>
    <property type="match status" value="1"/>
</dbReference>
<reference evidence="14 15" key="1">
    <citation type="journal article" date="2018" name="Gigascience">
        <title>Genomes of trombidid mites reveal novel predicted allergens and laterally-transferred genes associated with secondary metabolism.</title>
        <authorList>
            <person name="Dong X."/>
            <person name="Chaisiri K."/>
            <person name="Xia D."/>
            <person name="Armstrong S.D."/>
            <person name="Fang Y."/>
            <person name="Donnelly M.J."/>
            <person name="Kadowaki T."/>
            <person name="McGarry J.W."/>
            <person name="Darby A.C."/>
            <person name="Makepeace B.L."/>
        </authorList>
    </citation>
    <scope>NUCLEOTIDE SEQUENCE [LARGE SCALE GENOMIC DNA]</scope>
    <source>
        <strain evidence="14">UoL-WK</strain>
    </source>
</reference>
<dbReference type="PANTHER" id="PTHR12688">
    <property type="entry name" value="DYNEIN LIGHT INTERMEDIATE CHAIN"/>
    <property type="match status" value="1"/>
</dbReference>
<evidence type="ECO:0000256" key="2">
    <source>
        <dbReference type="ARBA" id="ARBA00006831"/>
    </source>
</evidence>
<keyword evidence="7 11" id="KW-0067">ATP-binding</keyword>
<dbReference type="InterPro" id="IPR022780">
    <property type="entry name" value="Dynein_light_int_chain"/>
</dbReference>
<dbReference type="GO" id="GO:0005813">
    <property type="term" value="C:centrosome"/>
    <property type="evidence" value="ECO:0007669"/>
    <property type="project" value="TreeGrafter"/>
</dbReference>
<feature type="compositionally biased region" description="Basic and acidic residues" evidence="12">
    <location>
        <begin position="436"/>
        <end position="451"/>
    </location>
</feature>
<dbReference type="PANTHER" id="PTHR12688:SF0">
    <property type="entry name" value="DYNEIN LIGHT INTERMEDIATE CHAIN"/>
    <property type="match status" value="1"/>
</dbReference>
<dbReference type="AlphaFoldDB" id="A0A443R2U5"/>
<organism evidence="14 15">
    <name type="scientific">Dinothrombium tinctorium</name>
    <dbReference type="NCBI Taxonomy" id="1965070"/>
    <lineage>
        <taxon>Eukaryota</taxon>
        <taxon>Metazoa</taxon>
        <taxon>Ecdysozoa</taxon>
        <taxon>Arthropoda</taxon>
        <taxon>Chelicerata</taxon>
        <taxon>Arachnida</taxon>
        <taxon>Acari</taxon>
        <taxon>Acariformes</taxon>
        <taxon>Trombidiformes</taxon>
        <taxon>Prostigmata</taxon>
        <taxon>Anystina</taxon>
        <taxon>Parasitengona</taxon>
        <taxon>Trombidioidea</taxon>
        <taxon>Trombidiidae</taxon>
        <taxon>Dinothrombium</taxon>
    </lineage>
</organism>
<feature type="region of interest" description="Disordered" evidence="12">
    <location>
        <begin position="423"/>
        <end position="471"/>
    </location>
</feature>
<evidence type="ECO:0000313" key="15">
    <source>
        <dbReference type="Proteomes" id="UP000285301"/>
    </source>
</evidence>
<reference evidence="14" key="2">
    <citation type="submission" date="2018-11" db="EMBL/GenBank/DDBJ databases">
        <title>Trombidioid mite genomics.</title>
        <authorList>
            <person name="Dong X."/>
        </authorList>
    </citation>
    <scope>NUCLEOTIDE SEQUENCE</scope>
    <source>
        <strain evidence="14">UoL-WK</strain>
    </source>
</reference>
<keyword evidence="5 11" id="KW-0493">Microtubule</keyword>
<keyword evidence="6 11" id="KW-0547">Nucleotide-binding</keyword>
<evidence type="ECO:0000256" key="6">
    <source>
        <dbReference type="ARBA" id="ARBA00022741"/>
    </source>
</evidence>
<dbReference type="GO" id="GO:0045504">
    <property type="term" value="F:dynein heavy chain binding"/>
    <property type="evidence" value="ECO:0007669"/>
    <property type="project" value="TreeGrafter"/>
</dbReference>
<evidence type="ECO:0000256" key="8">
    <source>
        <dbReference type="ARBA" id="ARBA00023017"/>
    </source>
</evidence>
<keyword evidence="8 11" id="KW-0243">Dynein</keyword>
<keyword evidence="10 11" id="KW-0206">Cytoskeleton</keyword>
<comment type="subunit">
    <text evidence="11">Homodimer. The cytoplasmic dynein 1 complex consists of two catalytic heavy chains (HCs) and a number of non-catalytic subunits presented by intermediate chains (ICs).</text>
</comment>
<evidence type="ECO:0000256" key="12">
    <source>
        <dbReference type="SAM" id="MobiDB-lite"/>
    </source>
</evidence>
<dbReference type="OrthoDB" id="27603at2759"/>
<dbReference type="GO" id="GO:0000226">
    <property type="term" value="P:microtubule cytoskeleton organization"/>
    <property type="evidence" value="ECO:0007669"/>
    <property type="project" value="TreeGrafter"/>
</dbReference>
<dbReference type="SUPFAM" id="SSF52540">
    <property type="entry name" value="P-loop containing nucleoside triphosphate hydrolases"/>
    <property type="match status" value="1"/>
</dbReference>
<evidence type="ECO:0000256" key="11">
    <source>
        <dbReference type="RuleBase" id="RU366047"/>
    </source>
</evidence>
<comment type="function">
    <text evidence="11">Acts as one of several non-catalytic accessory components of the cytoplasmic dynein 1 complex that are thought to be involved in linking dynein to cargos and to adapter proteins that regulate dynein function. Cytoplasmic dynein 1 acts as a motor for the intracellular retrograde motility of vesicles and organelles along microtubules. May play a role in binding dynein to membranous organelles or chromosomes.</text>
</comment>
<evidence type="ECO:0000256" key="7">
    <source>
        <dbReference type="ARBA" id="ARBA00022840"/>
    </source>
</evidence>
<comment type="similarity">
    <text evidence="2 11">Belongs to the dynein light intermediate chain family.</text>
</comment>
<gene>
    <name evidence="14" type="ORF">B4U79_01056</name>
    <name evidence="13" type="ORF">B4U79_05234</name>
</gene>
<dbReference type="Pfam" id="PF05783">
    <property type="entry name" value="DLIC"/>
    <property type="match status" value="1"/>
</dbReference>
<dbReference type="GO" id="GO:0005524">
    <property type="term" value="F:ATP binding"/>
    <property type="evidence" value="ECO:0007669"/>
    <property type="project" value="UniProtKB-KW"/>
</dbReference>
<keyword evidence="4 11" id="KW-0963">Cytoplasm</keyword>
<evidence type="ECO:0000256" key="4">
    <source>
        <dbReference type="ARBA" id="ARBA00022490"/>
    </source>
</evidence>
<dbReference type="EMBL" id="NCKU01006547">
    <property type="protein sequence ID" value="RWS03393.1"/>
    <property type="molecule type" value="Genomic_DNA"/>
</dbReference>
<evidence type="ECO:0000256" key="10">
    <source>
        <dbReference type="ARBA" id="ARBA00023212"/>
    </source>
</evidence>
<feature type="compositionally biased region" description="Polar residues" evidence="12">
    <location>
        <begin position="369"/>
        <end position="381"/>
    </location>
</feature>
<dbReference type="InterPro" id="IPR008467">
    <property type="entry name" value="Dynein1_light_intermed_chain"/>
</dbReference>
<evidence type="ECO:0000313" key="14">
    <source>
        <dbReference type="EMBL" id="RWS09577.1"/>
    </source>
</evidence>
<proteinExistence type="inferred from homology"/>
<feature type="region of interest" description="Disordered" evidence="12">
    <location>
        <begin position="369"/>
        <end position="397"/>
    </location>
</feature>
<dbReference type="GO" id="GO:0005874">
    <property type="term" value="C:microtubule"/>
    <property type="evidence" value="ECO:0007669"/>
    <property type="project" value="UniProtKB-KW"/>
</dbReference>
<feature type="compositionally biased region" description="Low complexity" evidence="12">
    <location>
        <begin position="458"/>
        <end position="471"/>
    </location>
</feature>
<evidence type="ECO:0000313" key="13">
    <source>
        <dbReference type="EMBL" id="RWS03393.1"/>
    </source>
</evidence>
<name>A0A443R2U5_9ACAR</name>